<protein>
    <submittedName>
        <fullName evidence="1">Uncharacterized protein</fullName>
    </submittedName>
</protein>
<proteinExistence type="predicted"/>
<organism evidence="1 2">
    <name type="scientific">Fusarium decemcellulare</name>
    <dbReference type="NCBI Taxonomy" id="57161"/>
    <lineage>
        <taxon>Eukaryota</taxon>
        <taxon>Fungi</taxon>
        <taxon>Dikarya</taxon>
        <taxon>Ascomycota</taxon>
        <taxon>Pezizomycotina</taxon>
        <taxon>Sordariomycetes</taxon>
        <taxon>Hypocreomycetidae</taxon>
        <taxon>Hypocreales</taxon>
        <taxon>Nectriaceae</taxon>
        <taxon>Fusarium</taxon>
        <taxon>Fusarium decemcellulare species complex</taxon>
    </lineage>
</organism>
<dbReference type="EMBL" id="JANRMS010000312">
    <property type="protein sequence ID" value="KAJ3542125.1"/>
    <property type="molecule type" value="Genomic_DNA"/>
</dbReference>
<gene>
    <name evidence="1" type="ORF">NM208_g4262</name>
</gene>
<sequence>MSQTEGTEHIHAPSRCPCRPAQRRSHKKSRNGCRNCKQRRIKCDENRPICRNCSRLSISCAFDAAQTATATSVESITASAATAAPRKRGRPLKWTPASLEASNPDSSPTSVDPSHSPSQLANYSPSLLNVDDLYLLHHYITTASLTLGDDVLWRDKVPRLAFENHFILHLMLALSALHLARHRVMESSRYEQLAEGHHSIALREVTDLLPKISRKNCSALYIATVLVCNYTFAKRPSKGHLLVVADRTEVAWWNIFRGVRFVIETVGLPAIFSGPLGPFPPENNTKIPEGEDAYIPWEEPLANLNTLMLSSKKPGMENLVPICEALASCFHEVYGTAEKPEDETHGKMHVVMRWLWFLEDDFIKQVKEMIPETLVLLAYFAVLLQTLECFWFMRGWAHHVMDGILEHLDPDYIAWISWPRSLIGPRCDDSLPSLR</sequence>
<reference evidence="1" key="1">
    <citation type="submission" date="2022-08" db="EMBL/GenBank/DDBJ databases">
        <title>Genome Sequence of Fusarium decemcellulare.</title>
        <authorList>
            <person name="Buettner E."/>
        </authorList>
    </citation>
    <scope>NUCLEOTIDE SEQUENCE</scope>
    <source>
        <strain evidence="1">Babe19</strain>
    </source>
</reference>
<dbReference type="Proteomes" id="UP001148629">
    <property type="component" value="Unassembled WGS sequence"/>
</dbReference>
<comment type="caution">
    <text evidence="1">The sequence shown here is derived from an EMBL/GenBank/DDBJ whole genome shotgun (WGS) entry which is preliminary data.</text>
</comment>
<evidence type="ECO:0000313" key="2">
    <source>
        <dbReference type="Proteomes" id="UP001148629"/>
    </source>
</evidence>
<name>A0ACC1SLD1_9HYPO</name>
<keyword evidence="2" id="KW-1185">Reference proteome</keyword>
<accession>A0ACC1SLD1</accession>
<evidence type="ECO:0000313" key="1">
    <source>
        <dbReference type="EMBL" id="KAJ3542125.1"/>
    </source>
</evidence>